<dbReference type="RefSeq" id="WP_136930668.1">
    <property type="nucleotide sequence ID" value="NZ_SSMQ01000020.1"/>
</dbReference>
<dbReference type="PROSITE" id="PS00105">
    <property type="entry name" value="AA_TRANSFER_CLASS_1"/>
    <property type="match status" value="1"/>
</dbReference>
<dbReference type="InterPro" id="IPR004839">
    <property type="entry name" value="Aminotransferase_I/II_large"/>
</dbReference>
<dbReference type="EC" id="2.6.1.-" evidence="6"/>
<feature type="signal peptide" evidence="7">
    <location>
        <begin position="1"/>
        <end position="24"/>
    </location>
</feature>
<proteinExistence type="inferred from homology"/>
<organism evidence="9 10">
    <name type="scientific">Polyangium fumosum</name>
    <dbReference type="NCBI Taxonomy" id="889272"/>
    <lineage>
        <taxon>Bacteria</taxon>
        <taxon>Pseudomonadati</taxon>
        <taxon>Myxococcota</taxon>
        <taxon>Polyangia</taxon>
        <taxon>Polyangiales</taxon>
        <taxon>Polyangiaceae</taxon>
        <taxon>Polyangium</taxon>
    </lineage>
</organism>
<reference evidence="9 10" key="1">
    <citation type="submission" date="2019-04" db="EMBL/GenBank/DDBJ databases">
        <authorList>
            <person name="Li Y."/>
            <person name="Wang J."/>
        </authorList>
    </citation>
    <scope>NUCLEOTIDE SEQUENCE [LARGE SCALE GENOMIC DNA]</scope>
    <source>
        <strain evidence="9 10">DSM 14668</strain>
    </source>
</reference>
<dbReference type="GO" id="GO:0008483">
    <property type="term" value="F:transaminase activity"/>
    <property type="evidence" value="ECO:0007669"/>
    <property type="project" value="UniProtKB-KW"/>
</dbReference>
<dbReference type="InterPro" id="IPR015424">
    <property type="entry name" value="PyrdxlP-dep_Trfase"/>
</dbReference>
<dbReference type="PANTHER" id="PTHR46383">
    <property type="entry name" value="ASPARTATE AMINOTRANSFERASE"/>
    <property type="match status" value="1"/>
</dbReference>
<sequence length="402" mass="43240">MPRKLADRLSAVAPSATLAMAAQAARLRSQGHKVYPFSVGEPDFEPPRHVLDAAQAAIDKGVSHYTAVTGTPELKAAICAATERDRGYRPAPNEITVSCGAKHALFNVALGLYEPGDEVVIPAPYWVSYPEQVRIVGATPVIVETREDQGFRMDAASLERAITERTKAIILCTPSNPTGSAYAESDLRALLDVVRRHDLWLVVDEIYADLTYDGFRHVSVPAIAEDLRSRTIVISGVSKTYAMTGWRIGWSITPPELSKVLDVVQSQSTTNAAAVAQVAATAALSGPQDAVRDMRDAFAKRRDRMVEGLRSIPGVRCRMPEGAFYTFADVRGLYGIPYKSGTIQTDLDVAMWLLEEAHVASVAGTPFGAPGYVRFSYACSESDIDGGIEAIRAAVTAARGGG</sequence>
<dbReference type="InterPro" id="IPR004838">
    <property type="entry name" value="NHTrfase_class1_PyrdxlP-BS"/>
</dbReference>
<dbReference type="InterPro" id="IPR015421">
    <property type="entry name" value="PyrdxlP-dep_Trfase_major"/>
</dbReference>
<dbReference type="EMBL" id="SSMQ01000020">
    <property type="protein sequence ID" value="TKD06240.1"/>
    <property type="molecule type" value="Genomic_DNA"/>
</dbReference>
<dbReference type="GO" id="GO:0030170">
    <property type="term" value="F:pyridoxal phosphate binding"/>
    <property type="evidence" value="ECO:0007669"/>
    <property type="project" value="InterPro"/>
</dbReference>
<keyword evidence="10" id="KW-1185">Reference proteome</keyword>
<evidence type="ECO:0000256" key="4">
    <source>
        <dbReference type="ARBA" id="ARBA00022679"/>
    </source>
</evidence>
<comment type="cofactor">
    <cofactor evidence="1 6">
        <name>pyridoxal 5'-phosphate</name>
        <dbReference type="ChEBI" id="CHEBI:597326"/>
    </cofactor>
</comment>
<dbReference type="FunFam" id="3.40.640.10:FF:000033">
    <property type="entry name" value="Aspartate aminotransferase"/>
    <property type="match status" value="1"/>
</dbReference>
<keyword evidence="4 6" id="KW-0808">Transferase</keyword>
<evidence type="ECO:0000256" key="6">
    <source>
        <dbReference type="RuleBase" id="RU000481"/>
    </source>
</evidence>
<evidence type="ECO:0000313" key="10">
    <source>
        <dbReference type="Proteomes" id="UP000309215"/>
    </source>
</evidence>
<dbReference type="InterPro" id="IPR050596">
    <property type="entry name" value="AspAT/PAT-like"/>
</dbReference>
<feature type="chain" id="PRO_5020748438" description="Aminotransferase" evidence="7">
    <location>
        <begin position="25"/>
        <end position="402"/>
    </location>
</feature>
<protein>
    <recommendedName>
        <fullName evidence="6">Aminotransferase</fullName>
        <ecNumber evidence="6">2.6.1.-</ecNumber>
    </recommendedName>
</protein>
<evidence type="ECO:0000256" key="1">
    <source>
        <dbReference type="ARBA" id="ARBA00001933"/>
    </source>
</evidence>
<name>A0A4U1JAT1_9BACT</name>
<dbReference type="Gene3D" id="3.90.1150.10">
    <property type="entry name" value="Aspartate Aminotransferase, domain 1"/>
    <property type="match status" value="1"/>
</dbReference>
<evidence type="ECO:0000313" key="9">
    <source>
        <dbReference type="EMBL" id="TKD06240.1"/>
    </source>
</evidence>
<evidence type="ECO:0000256" key="3">
    <source>
        <dbReference type="ARBA" id="ARBA00022576"/>
    </source>
</evidence>
<dbReference type="InterPro" id="IPR015422">
    <property type="entry name" value="PyrdxlP-dep_Trfase_small"/>
</dbReference>
<evidence type="ECO:0000256" key="7">
    <source>
        <dbReference type="SAM" id="SignalP"/>
    </source>
</evidence>
<dbReference type="OrthoDB" id="9804474at2"/>
<evidence type="ECO:0000256" key="2">
    <source>
        <dbReference type="ARBA" id="ARBA00007441"/>
    </source>
</evidence>
<keyword evidence="5" id="KW-0663">Pyridoxal phosphate</keyword>
<dbReference type="AlphaFoldDB" id="A0A4U1JAT1"/>
<dbReference type="Gene3D" id="3.40.640.10">
    <property type="entry name" value="Type I PLP-dependent aspartate aminotransferase-like (Major domain)"/>
    <property type="match status" value="1"/>
</dbReference>
<comment type="similarity">
    <text evidence="2 6">Belongs to the class-I pyridoxal-phosphate-dependent aminotransferase family.</text>
</comment>
<accession>A0A4U1JAT1</accession>
<feature type="domain" description="Aminotransferase class I/classII large" evidence="8">
    <location>
        <begin position="34"/>
        <end position="391"/>
    </location>
</feature>
<dbReference type="Proteomes" id="UP000309215">
    <property type="component" value="Unassembled WGS sequence"/>
</dbReference>
<dbReference type="PANTHER" id="PTHR46383:SF1">
    <property type="entry name" value="ASPARTATE AMINOTRANSFERASE"/>
    <property type="match status" value="1"/>
</dbReference>
<dbReference type="CDD" id="cd00609">
    <property type="entry name" value="AAT_like"/>
    <property type="match status" value="1"/>
</dbReference>
<keyword evidence="3 6" id="KW-0032">Aminotransferase</keyword>
<dbReference type="GO" id="GO:0006520">
    <property type="term" value="P:amino acid metabolic process"/>
    <property type="evidence" value="ECO:0007669"/>
    <property type="project" value="InterPro"/>
</dbReference>
<dbReference type="SUPFAM" id="SSF53383">
    <property type="entry name" value="PLP-dependent transferases"/>
    <property type="match status" value="1"/>
</dbReference>
<evidence type="ECO:0000256" key="5">
    <source>
        <dbReference type="ARBA" id="ARBA00022898"/>
    </source>
</evidence>
<dbReference type="Pfam" id="PF00155">
    <property type="entry name" value="Aminotran_1_2"/>
    <property type="match status" value="1"/>
</dbReference>
<comment type="caution">
    <text evidence="9">The sequence shown here is derived from an EMBL/GenBank/DDBJ whole genome shotgun (WGS) entry which is preliminary data.</text>
</comment>
<evidence type="ECO:0000259" key="8">
    <source>
        <dbReference type="Pfam" id="PF00155"/>
    </source>
</evidence>
<keyword evidence="7" id="KW-0732">Signal</keyword>
<gene>
    <name evidence="9" type="ORF">E8A74_20155</name>
</gene>